<organism evidence="1 2">
    <name type="scientific">Psychromarinibacter halotolerans</name>
    <dbReference type="NCBI Taxonomy" id="1775175"/>
    <lineage>
        <taxon>Bacteria</taxon>
        <taxon>Pseudomonadati</taxon>
        <taxon>Pseudomonadota</taxon>
        <taxon>Alphaproteobacteria</taxon>
        <taxon>Rhodobacterales</taxon>
        <taxon>Paracoccaceae</taxon>
        <taxon>Psychromarinibacter</taxon>
    </lineage>
</organism>
<evidence type="ECO:0000313" key="1">
    <source>
        <dbReference type="EMBL" id="MFC3142881.1"/>
    </source>
</evidence>
<dbReference type="Proteomes" id="UP001595632">
    <property type="component" value="Unassembled WGS sequence"/>
</dbReference>
<name>A0ABV7GRE4_9RHOB</name>
<dbReference type="RefSeq" id="WP_275632863.1">
    <property type="nucleotide sequence ID" value="NZ_JARGYD010000004.1"/>
</dbReference>
<evidence type="ECO:0000313" key="2">
    <source>
        <dbReference type="Proteomes" id="UP001595632"/>
    </source>
</evidence>
<gene>
    <name evidence="1" type="ORF">ACFOGP_09185</name>
</gene>
<comment type="caution">
    <text evidence="1">The sequence shown here is derived from an EMBL/GenBank/DDBJ whole genome shotgun (WGS) entry which is preliminary data.</text>
</comment>
<dbReference type="EMBL" id="JBHRTB010000010">
    <property type="protein sequence ID" value="MFC3142881.1"/>
    <property type="molecule type" value="Genomic_DNA"/>
</dbReference>
<protein>
    <submittedName>
        <fullName evidence="1">Uncharacterized protein</fullName>
    </submittedName>
</protein>
<reference evidence="2" key="1">
    <citation type="journal article" date="2019" name="Int. J. Syst. Evol. Microbiol.">
        <title>The Global Catalogue of Microorganisms (GCM) 10K type strain sequencing project: providing services to taxonomists for standard genome sequencing and annotation.</title>
        <authorList>
            <consortium name="The Broad Institute Genomics Platform"/>
            <consortium name="The Broad Institute Genome Sequencing Center for Infectious Disease"/>
            <person name="Wu L."/>
            <person name="Ma J."/>
        </authorList>
    </citation>
    <scope>NUCLEOTIDE SEQUENCE [LARGE SCALE GENOMIC DNA]</scope>
    <source>
        <strain evidence="2">KCTC 52366</strain>
    </source>
</reference>
<accession>A0ABV7GRE4</accession>
<proteinExistence type="predicted"/>
<sequence length="48" mass="5160">MVSLSINPARKQQQVFVLPFARGTFFPLAGAGFDAEIGQEFVQSGTNS</sequence>
<keyword evidence="2" id="KW-1185">Reference proteome</keyword>